<evidence type="ECO:0000313" key="2">
    <source>
        <dbReference type="EMBL" id="KAB1075735.1"/>
    </source>
</evidence>
<dbReference type="GO" id="GO:0008168">
    <property type="term" value="F:methyltransferase activity"/>
    <property type="evidence" value="ECO:0007669"/>
    <property type="project" value="UniProtKB-KW"/>
</dbReference>
<dbReference type="AlphaFoldDB" id="A0A6N6N0H1"/>
<organism evidence="2 3">
    <name type="scientific">Methylobacterium planeticum</name>
    <dbReference type="NCBI Taxonomy" id="2615211"/>
    <lineage>
        <taxon>Bacteria</taxon>
        <taxon>Pseudomonadati</taxon>
        <taxon>Pseudomonadota</taxon>
        <taxon>Alphaproteobacteria</taxon>
        <taxon>Hyphomicrobiales</taxon>
        <taxon>Methylobacteriaceae</taxon>
        <taxon>Methylobacterium</taxon>
    </lineage>
</organism>
<dbReference type="RefSeq" id="WP_150961797.1">
    <property type="nucleotide sequence ID" value="NZ_VZZJ01000002.1"/>
</dbReference>
<dbReference type="PANTHER" id="PTHR43861">
    <property type="entry name" value="TRANS-ACONITATE 2-METHYLTRANSFERASE-RELATED"/>
    <property type="match status" value="1"/>
</dbReference>
<accession>A0A6N6N0H1</accession>
<dbReference type="GO" id="GO:0032259">
    <property type="term" value="P:methylation"/>
    <property type="evidence" value="ECO:0007669"/>
    <property type="project" value="UniProtKB-KW"/>
</dbReference>
<protein>
    <submittedName>
        <fullName evidence="2">Class I SAM-dependent methyltransferase</fullName>
    </submittedName>
</protein>
<keyword evidence="1 2" id="KW-0808">Transferase</keyword>
<comment type="caution">
    <text evidence="2">The sequence shown here is derived from an EMBL/GenBank/DDBJ whole genome shotgun (WGS) entry which is preliminary data.</text>
</comment>
<gene>
    <name evidence="2" type="ORF">F6X51_03460</name>
</gene>
<dbReference type="SUPFAM" id="SSF53335">
    <property type="entry name" value="S-adenosyl-L-methionine-dependent methyltransferases"/>
    <property type="match status" value="1"/>
</dbReference>
<keyword evidence="2" id="KW-0489">Methyltransferase</keyword>
<dbReference type="Gene3D" id="3.40.50.150">
    <property type="entry name" value="Vaccinia Virus protein VP39"/>
    <property type="match status" value="1"/>
</dbReference>
<keyword evidence="3" id="KW-1185">Reference proteome</keyword>
<dbReference type="CDD" id="cd02440">
    <property type="entry name" value="AdoMet_MTases"/>
    <property type="match status" value="1"/>
</dbReference>
<dbReference type="InterPro" id="IPR029063">
    <property type="entry name" value="SAM-dependent_MTases_sf"/>
</dbReference>
<dbReference type="PANTHER" id="PTHR43861:SF3">
    <property type="entry name" value="PUTATIVE (AFU_ORTHOLOGUE AFUA_2G14390)-RELATED"/>
    <property type="match status" value="1"/>
</dbReference>
<proteinExistence type="predicted"/>
<dbReference type="Pfam" id="PF13489">
    <property type="entry name" value="Methyltransf_23"/>
    <property type="match status" value="1"/>
</dbReference>
<dbReference type="Proteomes" id="UP000441523">
    <property type="component" value="Unassembled WGS sequence"/>
</dbReference>
<evidence type="ECO:0000313" key="3">
    <source>
        <dbReference type="Proteomes" id="UP000441523"/>
    </source>
</evidence>
<name>A0A6N6N0H1_9HYPH</name>
<reference evidence="2 3" key="1">
    <citation type="submission" date="2019-09" db="EMBL/GenBank/DDBJ databases">
        <title>YIM 132548 draft genome.</title>
        <authorList>
            <person name="Jiang L."/>
        </authorList>
    </citation>
    <scope>NUCLEOTIDE SEQUENCE [LARGE SCALE GENOMIC DNA]</scope>
    <source>
        <strain evidence="2 3">YIM 132548</strain>
    </source>
</reference>
<dbReference type="EMBL" id="VZZJ01000002">
    <property type="protein sequence ID" value="KAB1075735.1"/>
    <property type="molecule type" value="Genomic_DNA"/>
</dbReference>
<sequence>MPSPRYFLNHFMPFTGYPYTGAPTACNLCGSRESVTVAETDRRLKTLKSIACLQCGLIRTDPMPTPDELANYYATAYRADYQLAFAGGPPRHHLNRSAREAAFRADLLAPKLTPGARVLDFGSGSGEFLAAARARGCEAIGVEPGRDYAAYARTHHGVEVLDDADDGRFEPGYFDVITTHHVMEHLRDPADVMERLARWLKPDGVLYAAVPNMAATGKPPHERFHFAHVHGFVRDTCDLTARRAGLVPHTEYWREDTTVVYRKSDAPAGPIAAPGLAQRLATELKPMPAAAYLASGAWIWPMVRRNAKAVRDTFAPK</sequence>
<evidence type="ECO:0000256" key="1">
    <source>
        <dbReference type="ARBA" id="ARBA00022679"/>
    </source>
</evidence>